<dbReference type="PANTHER" id="PTHR31828:SF15">
    <property type="entry name" value="PHOSPHOLIPASE A1"/>
    <property type="match status" value="1"/>
</dbReference>
<dbReference type="FunFam" id="3.40.50.1820:FF:000065">
    <property type="entry name" value="Phospholipase A1-II 3"/>
    <property type="match status" value="1"/>
</dbReference>
<keyword evidence="4 5" id="KW-0443">Lipid metabolism</keyword>
<comment type="function">
    <text evidence="5">Acylhydrolase that catalyzes the hydrolysis of phospholipids at the sn-1 position.</text>
</comment>
<keyword evidence="7" id="KW-1185">Reference proteome</keyword>
<dbReference type="SUPFAM" id="SSF53474">
    <property type="entry name" value="alpha/beta-Hydrolases"/>
    <property type="match status" value="1"/>
</dbReference>
<dbReference type="GeneID" id="101502577"/>
<dbReference type="KEGG" id="cam:101502577"/>
<gene>
    <name evidence="8" type="primary">LOC101502577</name>
</gene>
<dbReference type="Pfam" id="PF01764">
    <property type="entry name" value="Lipase_3"/>
    <property type="match status" value="1"/>
</dbReference>
<organism evidence="7 8">
    <name type="scientific">Cicer arietinum</name>
    <name type="common">Chickpea</name>
    <name type="synonym">Garbanzo</name>
    <dbReference type="NCBI Taxonomy" id="3827"/>
    <lineage>
        <taxon>Eukaryota</taxon>
        <taxon>Viridiplantae</taxon>
        <taxon>Streptophyta</taxon>
        <taxon>Embryophyta</taxon>
        <taxon>Tracheophyta</taxon>
        <taxon>Spermatophyta</taxon>
        <taxon>Magnoliopsida</taxon>
        <taxon>eudicotyledons</taxon>
        <taxon>Gunneridae</taxon>
        <taxon>Pentapetalae</taxon>
        <taxon>rosids</taxon>
        <taxon>fabids</taxon>
        <taxon>Fabales</taxon>
        <taxon>Fabaceae</taxon>
        <taxon>Papilionoideae</taxon>
        <taxon>50 kb inversion clade</taxon>
        <taxon>NPAAA clade</taxon>
        <taxon>Hologalegina</taxon>
        <taxon>IRL clade</taxon>
        <taxon>Cicereae</taxon>
        <taxon>Cicer</taxon>
    </lineage>
</organism>
<dbReference type="RefSeq" id="XP_004505132.1">
    <property type="nucleotide sequence ID" value="XM_004505075.3"/>
</dbReference>
<dbReference type="OrthoDB" id="438440at2759"/>
<evidence type="ECO:0000256" key="3">
    <source>
        <dbReference type="ARBA" id="ARBA00022963"/>
    </source>
</evidence>
<dbReference type="PANTHER" id="PTHR31828">
    <property type="entry name" value="PHOSPHOLIPASE A1-IIGAMMA"/>
    <property type="match status" value="1"/>
</dbReference>
<dbReference type="InterPro" id="IPR033556">
    <property type="entry name" value="PLA"/>
</dbReference>
<dbReference type="CDD" id="cd00519">
    <property type="entry name" value="Lipase_3"/>
    <property type="match status" value="1"/>
</dbReference>
<proteinExistence type="inferred from homology"/>
<reference evidence="7" key="1">
    <citation type="journal article" date="2013" name="Nat. Biotechnol.">
        <title>Draft genome sequence of chickpea (Cicer arietinum) provides a resource for trait improvement.</title>
        <authorList>
            <person name="Varshney R.K."/>
            <person name="Song C."/>
            <person name="Saxena R.K."/>
            <person name="Azam S."/>
            <person name="Yu S."/>
            <person name="Sharpe A.G."/>
            <person name="Cannon S."/>
            <person name="Baek J."/>
            <person name="Rosen B.D."/>
            <person name="Tar'an B."/>
            <person name="Millan T."/>
            <person name="Zhang X."/>
            <person name="Ramsay L.D."/>
            <person name="Iwata A."/>
            <person name="Wang Y."/>
            <person name="Nelson W."/>
            <person name="Farmer A.D."/>
            <person name="Gaur P.M."/>
            <person name="Soderlund C."/>
            <person name="Penmetsa R.V."/>
            <person name="Xu C."/>
            <person name="Bharti A.K."/>
            <person name="He W."/>
            <person name="Winter P."/>
            <person name="Zhao S."/>
            <person name="Hane J.K."/>
            <person name="Carrasquilla-Garcia N."/>
            <person name="Condie J.A."/>
            <person name="Upadhyaya H.D."/>
            <person name="Luo M.C."/>
            <person name="Thudi M."/>
            <person name="Gowda C.L."/>
            <person name="Singh N.P."/>
            <person name="Lichtenzveig J."/>
            <person name="Gali K.K."/>
            <person name="Rubio J."/>
            <person name="Nadarajan N."/>
            <person name="Dolezel J."/>
            <person name="Bansal K.C."/>
            <person name="Xu X."/>
            <person name="Edwards D."/>
            <person name="Zhang G."/>
            <person name="Kahl G."/>
            <person name="Gil J."/>
            <person name="Singh K.B."/>
            <person name="Datta S.K."/>
            <person name="Jackson S.A."/>
            <person name="Wang J."/>
            <person name="Cook D.R."/>
        </authorList>
    </citation>
    <scope>NUCLEOTIDE SEQUENCE [LARGE SCALE GENOMIC DNA]</scope>
    <source>
        <strain evidence="7">cv. CDC Frontier</strain>
    </source>
</reference>
<evidence type="ECO:0000313" key="8">
    <source>
        <dbReference type="RefSeq" id="XP_004505132.1"/>
    </source>
</evidence>
<sequence length="401" mass="44775">MGSIARKWRELSGESKWKGLLDPLKIDLRKYLLHYGQLAQSTYDAFNSEKASKYAGNCLYSKKDLFSKVNLEKGNPFKYSITKFIYATSKASDSESFLLRSILSKDAWSMESNWIGYVAVATDEGKVSLGRRDIVVAWRGTIQGSEWIKDFHFHLDSAPLIFGLQSPVQIHNGFYSLYTSDNPGFQSANSSARNQVLSEISRLVEQYKNEEISITITGHSLGAALAVINSVDIVANKFNISKEQPQKSCPVTTFAFASPRVGNSSFGNIFSNYKDLNALLIRNQTDIVPISLFLGYSEVGEELLIDTKKSKYLKSGVSSHNLEVYLHGVAGTQGSKGGFNLEVNRDIALVNKSNDGLKDEYRVPNAWRVVENKGMVQQFDGTWKLMDDNEDVVLIVRPSKL</sequence>
<dbReference type="eggNOG" id="KOG4569">
    <property type="taxonomic scope" value="Eukaryota"/>
</dbReference>
<feature type="domain" description="Fungal lipase-type" evidence="6">
    <location>
        <begin position="135"/>
        <end position="291"/>
    </location>
</feature>
<dbReference type="InterPro" id="IPR002921">
    <property type="entry name" value="Fungal_lipase-type"/>
</dbReference>
<evidence type="ECO:0000256" key="5">
    <source>
        <dbReference type="RuleBase" id="RU367093"/>
    </source>
</evidence>
<dbReference type="Proteomes" id="UP000087171">
    <property type="component" value="Chromosome Ca6"/>
</dbReference>
<keyword evidence="3 5" id="KW-0442">Lipid degradation</keyword>
<dbReference type="Gene3D" id="3.40.50.1820">
    <property type="entry name" value="alpha/beta hydrolase"/>
    <property type="match status" value="1"/>
</dbReference>
<evidence type="ECO:0000259" key="6">
    <source>
        <dbReference type="Pfam" id="PF01764"/>
    </source>
</evidence>
<protein>
    <recommendedName>
        <fullName evidence="5">Phospholipase A1</fullName>
        <ecNumber evidence="5">3.1.1.-</ecNumber>
    </recommendedName>
</protein>
<accession>A0A1S2YI44</accession>
<evidence type="ECO:0000256" key="4">
    <source>
        <dbReference type="ARBA" id="ARBA00023098"/>
    </source>
</evidence>
<dbReference type="GO" id="GO:0005737">
    <property type="term" value="C:cytoplasm"/>
    <property type="evidence" value="ECO:0007669"/>
    <property type="project" value="UniProtKB-ARBA"/>
</dbReference>
<evidence type="ECO:0000256" key="1">
    <source>
        <dbReference type="ARBA" id="ARBA00010701"/>
    </source>
</evidence>
<comment type="similarity">
    <text evidence="1 5">Belongs to the AB hydrolase superfamily. Lipase family.</text>
</comment>
<dbReference type="EC" id="3.1.1.-" evidence="5"/>
<name>A0A1S2YI44_CICAR</name>
<reference evidence="8" key="2">
    <citation type="submission" date="2025-08" db="UniProtKB">
        <authorList>
            <consortium name="RefSeq"/>
        </authorList>
    </citation>
    <scope>IDENTIFICATION</scope>
    <source>
        <tissue evidence="8">Etiolated seedlings</tissue>
    </source>
</reference>
<dbReference type="InterPro" id="IPR029058">
    <property type="entry name" value="AB_hydrolase_fold"/>
</dbReference>
<dbReference type="GO" id="GO:0008970">
    <property type="term" value="F:phospholipase A1 activity"/>
    <property type="evidence" value="ECO:0007669"/>
    <property type="project" value="UniProtKB-UniRule"/>
</dbReference>
<keyword evidence="2 5" id="KW-0378">Hydrolase</keyword>
<evidence type="ECO:0000313" key="7">
    <source>
        <dbReference type="Proteomes" id="UP000087171"/>
    </source>
</evidence>
<dbReference type="GO" id="GO:0016042">
    <property type="term" value="P:lipid catabolic process"/>
    <property type="evidence" value="ECO:0007669"/>
    <property type="project" value="UniProtKB-UniRule"/>
</dbReference>
<dbReference type="AlphaFoldDB" id="A0A1S2YI44"/>
<evidence type="ECO:0000256" key="2">
    <source>
        <dbReference type="ARBA" id="ARBA00022801"/>
    </source>
</evidence>
<dbReference type="PaxDb" id="3827-XP_004505132.1"/>